<protein>
    <submittedName>
        <fullName evidence="2">Lactonase family protein</fullName>
    </submittedName>
</protein>
<dbReference type="PANTHER" id="PTHR30344:SF1">
    <property type="entry name" value="6-PHOSPHOGLUCONOLACTONASE"/>
    <property type="match status" value="1"/>
</dbReference>
<dbReference type="Proteomes" id="UP001056707">
    <property type="component" value="Chromosome"/>
</dbReference>
<reference evidence="2" key="1">
    <citation type="submission" date="2022-05" db="EMBL/GenBank/DDBJ databases">
        <authorList>
            <person name="Oliphant S.A."/>
            <person name="Watson-Haigh N.S."/>
            <person name="Sumby K.M."/>
            <person name="Gardner J.M."/>
            <person name="Jiranek V."/>
        </authorList>
    </citation>
    <scope>NUCLEOTIDE SEQUENCE</scope>
    <source>
        <strain evidence="2">KI16_H9</strain>
    </source>
</reference>
<sequence length="349" mass="38531">MIEKFLIGTYTKNQSQGIYQIELDTEKPALQNLQLVAKAGSPTYVAESKAHRIYAVERVMEDDELHGGVLDLDGTTLPAKEIEKIVEAGSSPAYITVDEKRQNVYTANYHTGDVTIFTITPQGLLSATDRVHDHGQVGPKPEQADGAHPHYVDISFDGRLVVCDLGLDQIFLYDLTPEGKLQLVSGLTLAPGFGPRHITYIEEMGKAYLVGELSSEVAVLNYNEETAQFEIEQIVSTIPADWTAHNGAAAIHLSSDHRFVYVSNRGNDSIVVFAIQPDGKLQQVQRVSTEGEFPRDFNFNQTEEFLIVANQNSDNASLFHRDAETGKLTLVQKDFTVPEGTCVAPRKPQ</sequence>
<evidence type="ECO:0000313" key="3">
    <source>
        <dbReference type="Proteomes" id="UP001056707"/>
    </source>
</evidence>
<accession>A0ABY5BQY0</accession>
<organism evidence="2 3">
    <name type="scientific">Fructilactobacillus myrtifloralis</name>
    <dbReference type="NCBI Taxonomy" id="2940301"/>
    <lineage>
        <taxon>Bacteria</taxon>
        <taxon>Bacillati</taxon>
        <taxon>Bacillota</taxon>
        <taxon>Bacilli</taxon>
        <taxon>Lactobacillales</taxon>
        <taxon>Lactobacillaceae</taxon>
        <taxon>Fructilactobacillus</taxon>
    </lineage>
</organism>
<name>A0ABY5BQY0_9LACO</name>
<dbReference type="EMBL" id="CP097116">
    <property type="protein sequence ID" value="USS84986.1"/>
    <property type="molecule type" value="Genomic_DNA"/>
</dbReference>
<keyword evidence="3" id="KW-1185">Reference proteome</keyword>
<dbReference type="Gene3D" id="2.130.10.10">
    <property type="entry name" value="YVTN repeat-like/Quinoprotein amine dehydrogenase"/>
    <property type="match status" value="1"/>
</dbReference>
<proteinExistence type="inferred from homology"/>
<dbReference type="InterPro" id="IPR050282">
    <property type="entry name" value="Cycloisomerase_2"/>
</dbReference>
<dbReference type="PANTHER" id="PTHR30344">
    <property type="entry name" value="6-PHOSPHOGLUCONOLACTONASE-RELATED"/>
    <property type="match status" value="1"/>
</dbReference>
<dbReference type="Pfam" id="PF10282">
    <property type="entry name" value="Lactonase"/>
    <property type="match status" value="1"/>
</dbReference>
<dbReference type="RefSeq" id="WP_252749888.1">
    <property type="nucleotide sequence ID" value="NZ_CP097116.1"/>
</dbReference>
<dbReference type="InterPro" id="IPR019405">
    <property type="entry name" value="Lactonase_7-beta_prop"/>
</dbReference>
<dbReference type="InterPro" id="IPR011048">
    <property type="entry name" value="Haem_d1_sf"/>
</dbReference>
<gene>
    <name evidence="2" type="ORF">M3M35_06770</name>
</gene>
<evidence type="ECO:0000256" key="1">
    <source>
        <dbReference type="ARBA" id="ARBA00005564"/>
    </source>
</evidence>
<dbReference type="InterPro" id="IPR015943">
    <property type="entry name" value="WD40/YVTN_repeat-like_dom_sf"/>
</dbReference>
<evidence type="ECO:0000313" key="2">
    <source>
        <dbReference type="EMBL" id="USS84986.1"/>
    </source>
</evidence>
<comment type="similarity">
    <text evidence="1">Belongs to the cycloisomerase 2 family.</text>
</comment>
<dbReference type="SUPFAM" id="SSF51004">
    <property type="entry name" value="C-terminal (heme d1) domain of cytochrome cd1-nitrite reductase"/>
    <property type="match status" value="1"/>
</dbReference>